<keyword evidence="1" id="KW-0418">Kinase</keyword>
<feature type="domain" description="Histidine kinase/HSP90-like ATPase" evidence="2">
    <location>
        <begin position="44"/>
        <end position="163"/>
    </location>
</feature>
<gene>
    <name evidence="3" type="ORF">MINTM018_01270</name>
</gene>
<dbReference type="Gene3D" id="3.30.565.10">
    <property type="entry name" value="Histidine kinase-like ATPase, C-terminal domain"/>
    <property type="match status" value="1"/>
</dbReference>
<dbReference type="GO" id="GO:0004674">
    <property type="term" value="F:protein serine/threonine kinase activity"/>
    <property type="evidence" value="ECO:0007669"/>
    <property type="project" value="UniProtKB-KW"/>
</dbReference>
<organism evidence="3 4">
    <name type="scientific">Mycobacterium intracellulare</name>
    <dbReference type="NCBI Taxonomy" id="1767"/>
    <lineage>
        <taxon>Bacteria</taxon>
        <taxon>Bacillati</taxon>
        <taxon>Actinomycetota</taxon>
        <taxon>Actinomycetes</taxon>
        <taxon>Mycobacteriales</taxon>
        <taxon>Mycobacteriaceae</taxon>
        <taxon>Mycobacterium</taxon>
        <taxon>Mycobacterium avium complex (MAC)</taxon>
    </lineage>
</organism>
<dbReference type="Proteomes" id="UP000595205">
    <property type="component" value="Chromosome"/>
</dbReference>
<keyword evidence="1" id="KW-0723">Serine/threonine-protein kinase</keyword>
<reference evidence="3 4" key="1">
    <citation type="submission" date="2020-12" db="EMBL/GenBank/DDBJ databases">
        <title>Genome sequence of clinical Mycobacterium intracellulare strains.</title>
        <authorList>
            <person name="Tateishi Y."/>
            <person name="Matsumoto S."/>
            <person name="Fukushima Y."/>
            <person name="Nakajima C."/>
            <person name="Suzuki Y."/>
        </authorList>
    </citation>
    <scope>NUCLEOTIDE SEQUENCE [LARGE SCALE GENOMIC DNA]</scope>
    <source>
        <strain evidence="3 4">M018</strain>
    </source>
</reference>
<evidence type="ECO:0000256" key="1">
    <source>
        <dbReference type="ARBA" id="ARBA00022527"/>
    </source>
</evidence>
<dbReference type="InterPro" id="IPR003594">
    <property type="entry name" value="HATPase_dom"/>
</dbReference>
<dbReference type="PANTHER" id="PTHR35526">
    <property type="entry name" value="ANTI-SIGMA-F FACTOR RSBW-RELATED"/>
    <property type="match status" value="1"/>
</dbReference>
<dbReference type="PANTHER" id="PTHR35526:SF3">
    <property type="entry name" value="ANTI-SIGMA-F FACTOR RSBW"/>
    <property type="match status" value="1"/>
</dbReference>
<dbReference type="Pfam" id="PF13581">
    <property type="entry name" value="HATPase_c_2"/>
    <property type="match status" value="1"/>
</dbReference>
<proteinExistence type="predicted"/>
<evidence type="ECO:0000259" key="2">
    <source>
        <dbReference type="Pfam" id="PF13581"/>
    </source>
</evidence>
<protein>
    <recommendedName>
        <fullName evidence="2">Histidine kinase/HSP90-like ATPase domain-containing protein</fullName>
    </recommendedName>
</protein>
<evidence type="ECO:0000313" key="4">
    <source>
        <dbReference type="Proteomes" id="UP000595205"/>
    </source>
</evidence>
<evidence type="ECO:0000313" key="3">
    <source>
        <dbReference type="EMBL" id="BCO97357.1"/>
    </source>
</evidence>
<dbReference type="InterPro" id="IPR050267">
    <property type="entry name" value="Anti-sigma-factor_SerPK"/>
</dbReference>
<name>A0A7R7MRI3_MYCIT</name>
<dbReference type="AlphaFoldDB" id="A0A7R7MRI3"/>
<dbReference type="InterPro" id="IPR036890">
    <property type="entry name" value="HATPase_C_sf"/>
</dbReference>
<keyword evidence="1" id="KW-0808">Transferase</keyword>
<dbReference type="CDD" id="cd16936">
    <property type="entry name" value="HATPase_RsbW-like"/>
    <property type="match status" value="1"/>
</dbReference>
<accession>A0A7R7MRI3</accession>
<dbReference type="EMBL" id="AP024255">
    <property type="protein sequence ID" value="BCO97357.1"/>
    <property type="molecule type" value="Genomic_DNA"/>
</dbReference>
<sequence length="175" mass="19528">METGLWPKRYREKVIAATASGYPALMSPLLQETAAPVRLTLAGTARPDTAAKWRHVLQHWLRHEVRAPEDIREDVVLGVNEALANCVEHAYRSRREAGAMKLQASYDPGAESIRVCVSDRGSWRKPSSRLTTDPRASRGITLMHRLADHCTIHARPNGTSVYLDYTTDADNAVQQ</sequence>
<dbReference type="SUPFAM" id="SSF55874">
    <property type="entry name" value="ATPase domain of HSP90 chaperone/DNA topoisomerase II/histidine kinase"/>
    <property type="match status" value="1"/>
</dbReference>